<dbReference type="HOGENOM" id="CLU_069129_5_2_9"/>
<dbReference type="STRING" id="336988.NT96_01345"/>
<dbReference type="Gene3D" id="2.20.25.110">
    <property type="entry name" value="S-adenosyl-L-methionine-dependent methyltransferases"/>
    <property type="match status" value="1"/>
</dbReference>
<dbReference type="eggNOG" id="COG2226">
    <property type="taxonomic scope" value="Bacteria"/>
</dbReference>
<dbReference type="PATRIC" id="fig|1045004.4.peg.1510"/>
<dbReference type="InterPro" id="IPR041698">
    <property type="entry name" value="Methyltransf_25"/>
</dbReference>
<keyword evidence="1 4" id="KW-0489">Methyltransferase</keyword>
<evidence type="ECO:0000256" key="2">
    <source>
        <dbReference type="ARBA" id="ARBA00022679"/>
    </source>
</evidence>
<keyword evidence="2 4" id="KW-0808">Transferase</keyword>
<evidence type="ECO:0000313" key="4">
    <source>
        <dbReference type="EMBL" id="EHN59617.1"/>
    </source>
</evidence>
<dbReference type="Proteomes" id="UP000004959">
    <property type="component" value="Chromosome"/>
</dbReference>
<dbReference type="RefSeq" id="WP_007746628.1">
    <property type="nucleotide sequence ID" value="NZ_CM001398.1"/>
</dbReference>
<dbReference type="Pfam" id="PF13649">
    <property type="entry name" value="Methyltransf_25"/>
    <property type="match status" value="1"/>
</dbReference>
<feature type="domain" description="Methyltransferase" evidence="3">
    <location>
        <begin position="38"/>
        <end position="133"/>
    </location>
</feature>
<comment type="caution">
    <text evidence="4">The sequence shown here is derived from an EMBL/GenBank/DDBJ whole genome shotgun (WGS) entry which is preliminary data.</text>
</comment>
<dbReference type="GO" id="GO:0032259">
    <property type="term" value="P:methylation"/>
    <property type="evidence" value="ECO:0007669"/>
    <property type="project" value="UniProtKB-KW"/>
</dbReference>
<dbReference type="GO" id="GO:0008168">
    <property type="term" value="F:methyltransferase activity"/>
    <property type="evidence" value="ECO:0007669"/>
    <property type="project" value="UniProtKB-KW"/>
</dbReference>
<name>G9WG39_9LACO</name>
<proteinExistence type="predicted"/>
<dbReference type="EMBL" id="AFVZ01000001">
    <property type="protein sequence ID" value="EHN59617.1"/>
    <property type="molecule type" value="Genomic_DNA"/>
</dbReference>
<accession>G9WG39</accession>
<evidence type="ECO:0000259" key="3">
    <source>
        <dbReference type="Pfam" id="PF13649"/>
    </source>
</evidence>
<sequence>MADNYSTFADLYDSLFDLDLYEEWASFVKERSTASPMIDLAGGSGRLGVLLSQSGYQVTLIDLSEQMLGLASKHAIENEVHLDLIQADMTADWGIPDQFPLITSFADSLNYLVNKQQFARALAQVFRHLSSGGRFLFDVITPYQVNVHYDNFMYNNDDDPEKIFMWSSFPGDEKNSVDHDLKFFIYDERLDAFKLVREVHHEQAFPLTDYTQMLKQAGFVNIQISADFGRQPVGPDTTRAFFSAEKA</sequence>
<dbReference type="PANTHER" id="PTHR43861">
    <property type="entry name" value="TRANS-ACONITATE 2-METHYLTRANSFERASE-RELATED"/>
    <property type="match status" value="1"/>
</dbReference>
<evidence type="ECO:0000313" key="5">
    <source>
        <dbReference type="Proteomes" id="UP000004959"/>
    </source>
</evidence>
<evidence type="ECO:0000256" key="1">
    <source>
        <dbReference type="ARBA" id="ARBA00022603"/>
    </source>
</evidence>
<organism evidence="4 5">
    <name type="scientific">Oenococcus kitaharae DSM 17330</name>
    <dbReference type="NCBI Taxonomy" id="1045004"/>
    <lineage>
        <taxon>Bacteria</taxon>
        <taxon>Bacillati</taxon>
        <taxon>Bacillota</taxon>
        <taxon>Bacilli</taxon>
        <taxon>Lactobacillales</taxon>
        <taxon>Lactobacillaceae</taxon>
        <taxon>Oenococcus</taxon>
    </lineage>
</organism>
<dbReference type="InterPro" id="IPR029063">
    <property type="entry name" value="SAM-dependent_MTases_sf"/>
</dbReference>
<dbReference type="SUPFAM" id="SSF53335">
    <property type="entry name" value="S-adenosyl-L-methionine-dependent methyltransferases"/>
    <property type="match status" value="1"/>
</dbReference>
<dbReference type="AlphaFoldDB" id="G9WG39"/>
<reference evidence="4 5" key="1">
    <citation type="journal article" date="2012" name="PLoS ONE">
        <title>Functional divergence in the genus oenococcus as predicted by genome sequencing of the newly-described species, Oenococcus kitaharae.</title>
        <authorList>
            <person name="Borneman A.R."/>
            <person name="McCarthy J.M."/>
            <person name="Chambers P.J."/>
            <person name="Bartowsky E.J."/>
        </authorList>
    </citation>
    <scope>NUCLEOTIDE SEQUENCE [LARGE SCALE GENOMIC DNA]</scope>
    <source>
        <strain evidence="5">DSM17330</strain>
    </source>
</reference>
<dbReference type="PANTHER" id="PTHR43861:SF1">
    <property type="entry name" value="TRANS-ACONITATE 2-METHYLTRANSFERASE"/>
    <property type="match status" value="1"/>
</dbReference>
<dbReference type="CDD" id="cd02440">
    <property type="entry name" value="AdoMet_MTases"/>
    <property type="match status" value="1"/>
</dbReference>
<gene>
    <name evidence="4" type="ORF">OKIT_1539</name>
</gene>
<keyword evidence="5" id="KW-1185">Reference proteome</keyword>
<protein>
    <submittedName>
        <fullName evidence="4">Methyltransferase</fullName>
    </submittedName>
</protein>
<dbReference type="Gene3D" id="3.40.50.150">
    <property type="entry name" value="Vaccinia Virus protein VP39"/>
    <property type="match status" value="1"/>
</dbReference>
<dbReference type="OrthoDB" id="9811589at2"/>